<evidence type="ECO:0000256" key="1">
    <source>
        <dbReference type="SAM" id="Phobius"/>
    </source>
</evidence>
<keyword evidence="1" id="KW-0472">Membrane</keyword>
<feature type="non-terminal residue" evidence="2">
    <location>
        <position position="69"/>
    </location>
</feature>
<dbReference type="EMBL" id="JAPWHU010000601">
    <property type="protein sequence ID" value="MCZ4638578.1"/>
    <property type="molecule type" value="Genomic_DNA"/>
</dbReference>
<reference evidence="2 3" key="1">
    <citation type="submission" date="2022-12" db="EMBL/GenBank/DDBJ databases">
        <authorList>
            <person name="Abashina T."/>
            <person name="Solyanikova I."/>
            <person name="Delegan Y."/>
        </authorList>
    </citation>
    <scope>NUCLEOTIDE SEQUENCE [LARGE SCALE GENOMIC DNA]</scope>
    <source>
        <strain evidence="2 3">IPS92ro</strain>
    </source>
</reference>
<organism evidence="2 3">
    <name type="scientific">Streptomyces rubrogriseus</name>
    <dbReference type="NCBI Taxonomy" id="194673"/>
    <lineage>
        <taxon>Bacteria</taxon>
        <taxon>Bacillati</taxon>
        <taxon>Actinomycetota</taxon>
        <taxon>Actinomycetes</taxon>
        <taxon>Kitasatosporales</taxon>
        <taxon>Streptomycetaceae</taxon>
        <taxon>Streptomyces</taxon>
        <taxon>Streptomyces violaceoruber group</taxon>
    </lineage>
</organism>
<evidence type="ECO:0000313" key="3">
    <source>
        <dbReference type="Proteomes" id="UP001301132"/>
    </source>
</evidence>
<sequence>MAGMGILAACASWSLITAAARDGRPEGVLLAVLAVTAGYAAGRIGGALLPVGAPCAVALAGGVLAVAVP</sequence>
<gene>
    <name evidence="2" type="ORF">O3S69_31530</name>
</gene>
<evidence type="ECO:0000313" key="2">
    <source>
        <dbReference type="EMBL" id="MCZ4638578.1"/>
    </source>
</evidence>
<name>A0ABT4PBR2_9ACTN</name>
<accession>A0ABT4PBR2</accession>
<protein>
    <recommendedName>
        <fullName evidence="4">O-antigen polymerase</fullName>
    </recommendedName>
</protein>
<comment type="caution">
    <text evidence="2">The sequence shown here is derived from an EMBL/GenBank/DDBJ whole genome shotgun (WGS) entry which is preliminary data.</text>
</comment>
<feature type="transmembrane region" description="Helical" evidence="1">
    <location>
        <begin position="44"/>
        <end position="68"/>
    </location>
</feature>
<evidence type="ECO:0008006" key="4">
    <source>
        <dbReference type="Google" id="ProtNLM"/>
    </source>
</evidence>
<proteinExistence type="predicted"/>
<keyword evidence="1" id="KW-1133">Transmembrane helix</keyword>
<dbReference type="Proteomes" id="UP001301132">
    <property type="component" value="Unassembled WGS sequence"/>
</dbReference>
<keyword evidence="3" id="KW-1185">Reference proteome</keyword>
<keyword evidence="1" id="KW-0812">Transmembrane</keyword>